<feature type="region of interest" description="Disordered" evidence="2">
    <location>
        <begin position="335"/>
        <end position="355"/>
    </location>
</feature>
<dbReference type="Proteomes" id="UP000549394">
    <property type="component" value="Unassembled WGS sequence"/>
</dbReference>
<feature type="domain" description="STIL N-terminal" evidence="3">
    <location>
        <begin position="24"/>
        <end position="250"/>
    </location>
</feature>
<dbReference type="PANTHER" id="PTHR15128">
    <property type="entry name" value="TAL1 SCL INTERRUPTING LOCUS"/>
    <property type="match status" value="1"/>
</dbReference>
<dbReference type="GO" id="GO:0007052">
    <property type="term" value="P:mitotic spindle organization"/>
    <property type="evidence" value="ECO:0007669"/>
    <property type="project" value="TreeGrafter"/>
</dbReference>
<keyword evidence="1" id="KW-0175">Coiled coil</keyword>
<dbReference type="Pfam" id="PF15253">
    <property type="entry name" value="STIL_N"/>
    <property type="match status" value="1"/>
</dbReference>
<proteinExistence type="predicted"/>
<gene>
    <name evidence="4" type="ORF">DGYR_LOCUS3503</name>
</gene>
<feature type="compositionally biased region" description="Basic and acidic residues" evidence="2">
    <location>
        <begin position="680"/>
        <end position="691"/>
    </location>
</feature>
<evidence type="ECO:0000313" key="4">
    <source>
        <dbReference type="EMBL" id="CAD5114677.1"/>
    </source>
</evidence>
<comment type="caution">
    <text evidence="4">The sequence shown here is derived from an EMBL/GenBank/DDBJ whole genome shotgun (WGS) entry which is preliminary data.</text>
</comment>
<dbReference type="GO" id="GO:0005815">
    <property type="term" value="C:microtubule organizing center"/>
    <property type="evidence" value="ECO:0007669"/>
    <property type="project" value="TreeGrafter"/>
</dbReference>
<feature type="coiled-coil region" evidence="1">
    <location>
        <begin position="363"/>
        <end position="393"/>
    </location>
</feature>
<dbReference type="GO" id="GO:0031023">
    <property type="term" value="P:microtubule organizing center organization"/>
    <property type="evidence" value="ECO:0007669"/>
    <property type="project" value="TreeGrafter"/>
</dbReference>
<dbReference type="PANTHER" id="PTHR15128:SF0">
    <property type="entry name" value="SCL-INTERRUPTING LOCUS PROTEIN"/>
    <property type="match status" value="1"/>
</dbReference>
<dbReference type="OrthoDB" id="76173at2759"/>
<dbReference type="AlphaFoldDB" id="A0A7I8VES1"/>
<dbReference type="EMBL" id="CAJFCJ010000005">
    <property type="protein sequence ID" value="CAD5114677.1"/>
    <property type="molecule type" value="Genomic_DNA"/>
</dbReference>
<feature type="region of interest" description="Disordered" evidence="2">
    <location>
        <begin position="680"/>
        <end position="705"/>
    </location>
</feature>
<dbReference type="InterPro" id="IPR026123">
    <property type="entry name" value="STIL"/>
</dbReference>
<reference evidence="4 5" key="1">
    <citation type="submission" date="2020-08" db="EMBL/GenBank/DDBJ databases">
        <authorList>
            <person name="Hejnol A."/>
        </authorList>
    </citation>
    <scope>NUCLEOTIDE SEQUENCE [LARGE SCALE GENOMIC DNA]</scope>
</reference>
<evidence type="ECO:0000256" key="2">
    <source>
        <dbReference type="SAM" id="MobiDB-lite"/>
    </source>
</evidence>
<evidence type="ECO:0000256" key="1">
    <source>
        <dbReference type="SAM" id="Coils"/>
    </source>
</evidence>
<evidence type="ECO:0000313" key="5">
    <source>
        <dbReference type="Proteomes" id="UP000549394"/>
    </source>
</evidence>
<name>A0A7I8VES1_9ANNE</name>
<accession>A0A7I8VES1</accession>
<dbReference type="InterPro" id="IPR057731">
    <property type="entry name" value="STIL_N"/>
</dbReference>
<organism evidence="4 5">
    <name type="scientific">Dimorphilus gyrociliatus</name>
    <dbReference type="NCBI Taxonomy" id="2664684"/>
    <lineage>
        <taxon>Eukaryota</taxon>
        <taxon>Metazoa</taxon>
        <taxon>Spiralia</taxon>
        <taxon>Lophotrochozoa</taxon>
        <taxon>Annelida</taxon>
        <taxon>Polychaeta</taxon>
        <taxon>Polychaeta incertae sedis</taxon>
        <taxon>Dinophilidae</taxon>
        <taxon>Dimorphilus</taxon>
    </lineage>
</organism>
<protein>
    <submittedName>
        <fullName evidence="4">DgyrCDS3723</fullName>
    </submittedName>
</protein>
<feature type="compositionally biased region" description="Polar residues" evidence="2">
    <location>
        <begin position="695"/>
        <end position="705"/>
    </location>
</feature>
<dbReference type="GO" id="GO:0007224">
    <property type="term" value="P:smoothened signaling pathway"/>
    <property type="evidence" value="ECO:0007669"/>
    <property type="project" value="TreeGrafter"/>
</dbReference>
<evidence type="ECO:0000259" key="3">
    <source>
        <dbReference type="Pfam" id="PF15253"/>
    </source>
</evidence>
<feature type="compositionally biased region" description="Polar residues" evidence="2">
    <location>
        <begin position="335"/>
        <end position="349"/>
    </location>
</feature>
<sequence length="727" mass="83374">MKKLVHIQDTMYLNCTVQSTNGPLPFSNDNYLQSFKALRNRCESREKISLCRFFSSLVAIQLSNGYEVKSDLIAPSIKFNATPIQNVPLVNSALAKNLASPYCRSYVLGEAQTGYLSMDQTRKVLLILESDPKVSKLPIVGIWISGVSNISDPFVWSCCTRYVYGKFDNRVHPPTEPFLLMLYTTEHSNRQMYDIIPIDRNISLGFNLFTFNDNLQNNRRDEFNTDVHSFQYNVENAVAKRALFNSCLKNYEDVMKIEKEDDFNQSNRSKINETLFPQPTVERDRYKPVQMKSDIPDLTLLDELSPEPIQTKKTININESIPNQQQLPNTQEKLTTFPSSNQVDNYPSNQVQQPQQQVPAEWLDILKRQNEEIKSLRSQVERLLNEQRKVETNRDVSIQNCMEAKKVETCSIGINTSITEKSINTPAGNRFEETINSPFDANRYNTTFGDIRIENTSYETNRSERIIDMPEFNSMTSDKLSQSNHSPVLGESVSMYQQGGFQAIMPTFEETKNDRASKLFDEDYSSFSESDEEKMDNFRMKDNCTERSCSPVKLQPTTPKKVSISNVTIDIAAKTRKELEHLGVCFDPDNENFSFKPAADGTLYLDVNFLPKVQYTSLFLPSSEYEDTDSLALKYLNDTDLTSLSKGENKCTEPTIFQSNNMSFATRKYMERYGLVDEKDEKAPNKKESLHKQSKTPAKQLQNSINEKKYDSRFLDIEKLKALPSLI</sequence>
<dbReference type="GO" id="GO:0071539">
    <property type="term" value="P:protein localization to centrosome"/>
    <property type="evidence" value="ECO:0007669"/>
    <property type="project" value="TreeGrafter"/>
</dbReference>
<keyword evidence="5" id="KW-1185">Reference proteome</keyword>